<dbReference type="InterPro" id="IPR029446">
    <property type="entry name" value="COPB1_appendage_platform_dom"/>
</dbReference>
<dbReference type="GO" id="GO:0008270">
    <property type="term" value="F:zinc ion binding"/>
    <property type="evidence" value="ECO:0007669"/>
    <property type="project" value="UniProtKB-KW"/>
</dbReference>
<reference evidence="15 16" key="2">
    <citation type="submission" date="2024-05" db="EMBL/GenBank/DDBJ databases">
        <authorList>
            <person name="Chen Y."/>
            <person name="Shah S."/>
            <person name="Dougan E. K."/>
            <person name="Thang M."/>
            <person name="Chan C."/>
        </authorList>
    </citation>
    <scope>NUCLEOTIDE SEQUENCE [LARGE SCALE GENOMIC DNA]</scope>
</reference>
<keyword evidence="16" id="KW-1185">Reference proteome</keyword>
<keyword evidence="8" id="KW-0333">Golgi apparatus</keyword>
<dbReference type="Pfam" id="PF13091">
    <property type="entry name" value="PLDc_2"/>
    <property type="match status" value="1"/>
</dbReference>
<evidence type="ECO:0000313" key="14">
    <source>
        <dbReference type="EMBL" id="CAI3989482.1"/>
    </source>
</evidence>
<evidence type="ECO:0000256" key="10">
    <source>
        <dbReference type="ARBA" id="ARBA00023329"/>
    </source>
</evidence>
<dbReference type="OrthoDB" id="10261439at2759"/>
<dbReference type="GO" id="GO:0006891">
    <property type="term" value="P:intra-Golgi vesicle-mediated transport"/>
    <property type="evidence" value="ECO:0007669"/>
    <property type="project" value="TreeGrafter"/>
</dbReference>
<keyword evidence="7" id="KW-0653">Protein transport</keyword>
<dbReference type="PANTHER" id="PTHR10635:SF0">
    <property type="entry name" value="COATOMER SUBUNIT BETA"/>
    <property type="match status" value="1"/>
</dbReference>
<protein>
    <submittedName>
        <fullName evidence="15">Coatomer subunit beta</fullName>
    </submittedName>
</protein>
<comment type="subcellular location">
    <subcellularLocation>
        <location evidence="2">Cytoplasmic vesicle</location>
        <location evidence="2">COPI-coated vesicle membrane</location>
        <topology evidence="2">Peripheral membrane protein</topology>
        <orientation evidence="2">Cytoplasmic side</orientation>
    </subcellularLocation>
    <subcellularLocation>
        <location evidence="1">Golgi apparatus membrane</location>
        <topology evidence="1">Peripheral membrane protein</topology>
        <orientation evidence="1">Cytoplasmic side</orientation>
    </subcellularLocation>
</comment>
<dbReference type="EMBL" id="CAMXCT020001374">
    <property type="protein sequence ID" value="CAL1142857.1"/>
    <property type="molecule type" value="Genomic_DNA"/>
</dbReference>
<dbReference type="GO" id="GO:0005198">
    <property type="term" value="F:structural molecule activity"/>
    <property type="evidence" value="ECO:0007669"/>
    <property type="project" value="InterPro"/>
</dbReference>
<dbReference type="Proteomes" id="UP001152797">
    <property type="component" value="Unassembled WGS sequence"/>
</dbReference>
<dbReference type="InterPro" id="IPR007527">
    <property type="entry name" value="Znf_SWIM"/>
</dbReference>
<keyword evidence="11" id="KW-0479">Metal-binding</keyword>
<dbReference type="PROSITE" id="PS50966">
    <property type="entry name" value="ZF_SWIM"/>
    <property type="match status" value="1"/>
</dbReference>
<dbReference type="InterPro" id="IPR011710">
    <property type="entry name" value="Coatomer_bsu_C"/>
</dbReference>
<dbReference type="SUPFAM" id="SSF56024">
    <property type="entry name" value="Phospholipase D/nuclease"/>
    <property type="match status" value="1"/>
</dbReference>
<evidence type="ECO:0000313" key="15">
    <source>
        <dbReference type="EMBL" id="CAL4776794.1"/>
    </source>
</evidence>
<dbReference type="GO" id="GO:0006886">
    <property type="term" value="P:intracellular protein transport"/>
    <property type="evidence" value="ECO:0007669"/>
    <property type="project" value="InterPro"/>
</dbReference>
<evidence type="ECO:0000256" key="3">
    <source>
        <dbReference type="ARBA" id="ARBA00022448"/>
    </source>
</evidence>
<evidence type="ECO:0000256" key="4">
    <source>
        <dbReference type="ARBA" id="ARBA00022490"/>
    </source>
</evidence>
<keyword evidence="5" id="KW-0677">Repeat</keyword>
<dbReference type="Pfam" id="PF14806">
    <property type="entry name" value="Coatomer_b_Cpla"/>
    <property type="match status" value="1"/>
</dbReference>
<evidence type="ECO:0000256" key="9">
    <source>
        <dbReference type="ARBA" id="ARBA00023136"/>
    </source>
</evidence>
<evidence type="ECO:0000256" key="12">
    <source>
        <dbReference type="SAM" id="MobiDB-lite"/>
    </source>
</evidence>
<feature type="compositionally biased region" description="Basic residues" evidence="12">
    <location>
        <begin position="15"/>
        <end position="48"/>
    </location>
</feature>
<keyword evidence="9" id="KW-0472">Membrane</keyword>
<dbReference type="Pfam" id="PF07718">
    <property type="entry name" value="Coatamer_beta_C"/>
    <property type="match status" value="1"/>
</dbReference>
<keyword evidence="11" id="KW-0863">Zinc-finger</keyword>
<comment type="caution">
    <text evidence="14">The sequence shown here is derived from an EMBL/GenBank/DDBJ whole genome shotgun (WGS) entry which is preliminary data.</text>
</comment>
<keyword evidence="3" id="KW-0813">Transport</keyword>
<dbReference type="Gene3D" id="1.25.10.10">
    <property type="entry name" value="Leucine-rich Repeat Variant"/>
    <property type="match status" value="1"/>
</dbReference>
<dbReference type="EMBL" id="CAMXCT010001374">
    <property type="protein sequence ID" value="CAI3989482.1"/>
    <property type="molecule type" value="Genomic_DNA"/>
</dbReference>
<evidence type="ECO:0000256" key="7">
    <source>
        <dbReference type="ARBA" id="ARBA00022927"/>
    </source>
</evidence>
<keyword evidence="6" id="KW-0931">ER-Golgi transport</keyword>
<reference evidence="14" key="1">
    <citation type="submission" date="2022-10" db="EMBL/GenBank/DDBJ databases">
        <authorList>
            <person name="Chen Y."/>
            <person name="Dougan E. K."/>
            <person name="Chan C."/>
            <person name="Rhodes N."/>
            <person name="Thang M."/>
        </authorList>
    </citation>
    <scope>NUCLEOTIDE SEQUENCE</scope>
</reference>
<organism evidence="14">
    <name type="scientific">Cladocopium goreaui</name>
    <dbReference type="NCBI Taxonomy" id="2562237"/>
    <lineage>
        <taxon>Eukaryota</taxon>
        <taxon>Sar</taxon>
        <taxon>Alveolata</taxon>
        <taxon>Dinophyceae</taxon>
        <taxon>Suessiales</taxon>
        <taxon>Symbiodiniaceae</taxon>
        <taxon>Cladocopium</taxon>
    </lineage>
</organism>
<evidence type="ECO:0000256" key="8">
    <source>
        <dbReference type="ARBA" id="ARBA00023034"/>
    </source>
</evidence>
<dbReference type="InterPro" id="IPR025202">
    <property type="entry name" value="PLD-like_dom"/>
</dbReference>
<evidence type="ECO:0000256" key="1">
    <source>
        <dbReference type="ARBA" id="ARBA00004255"/>
    </source>
</evidence>
<accession>A0A9P1FX58</accession>
<feature type="compositionally biased region" description="Basic and acidic residues" evidence="12">
    <location>
        <begin position="635"/>
        <end position="649"/>
    </location>
</feature>
<evidence type="ECO:0000256" key="2">
    <source>
        <dbReference type="ARBA" id="ARBA00004347"/>
    </source>
</evidence>
<feature type="region of interest" description="Disordered" evidence="12">
    <location>
        <begin position="671"/>
        <end position="692"/>
    </location>
</feature>
<dbReference type="Gene3D" id="3.30.870.10">
    <property type="entry name" value="Endonuclease Chain A"/>
    <property type="match status" value="1"/>
</dbReference>
<keyword evidence="11" id="KW-0862">Zinc</keyword>
<dbReference type="GO" id="GO:0030126">
    <property type="term" value="C:COPI vesicle coat"/>
    <property type="evidence" value="ECO:0007669"/>
    <property type="project" value="InterPro"/>
</dbReference>
<feature type="region of interest" description="Disordered" evidence="12">
    <location>
        <begin position="1"/>
        <end position="99"/>
    </location>
</feature>
<proteinExistence type="predicted"/>
<dbReference type="GO" id="GO:0000139">
    <property type="term" value="C:Golgi membrane"/>
    <property type="evidence" value="ECO:0007669"/>
    <property type="project" value="UniProtKB-SubCell"/>
</dbReference>
<evidence type="ECO:0000256" key="11">
    <source>
        <dbReference type="PROSITE-ProRule" id="PRU00325"/>
    </source>
</evidence>
<name>A0A9P1FX58_9DINO</name>
<gene>
    <name evidence="14" type="ORF">C1SCF055_LOCUS16555</name>
</gene>
<dbReference type="GO" id="GO:0006888">
    <property type="term" value="P:endoplasmic reticulum to Golgi vesicle-mediated transport"/>
    <property type="evidence" value="ECO:0007669"/>
    <property type="project" value="TreeGrafter"/>
</dbReference>
<dbReference type="AlphaFoldDB" id="A0A9P1FX58"/>
<evidence type="ECO:0000256" key="6">
    <source>
        <dbReference type="ARBA" id="ARBA00022892"/>
    </source>
</evidence>
<dbReference type="SUPFAM" id="SSF48371">
    <property type="entry name" value="ARM repeat"/>
    <property type="match status" value="1"/>
</dbReference>
<keyword evidence="10" id="KW-0968">Cytoplasmic vesicle</keyword>
<dbReference type="PANTHER" id="PTHR10635">
    <property type="entry name" value="COATOMER SUBUNIT BETA"/>
    <property type="match status" value="1"/>
</dbReference>
<feature type="domain" description="SWIM-type" evidence="13">
    <location>
        <begin position="213"/>
        <end position="246"/>
    </location>
</feature>
<feature type="region of interest" description="Disordered" evidence="12">
    <location>
        <begin position="633"/>
        <end position="655"/>
    </location>
</feature>
<dbReference type="InterPro" id="IPR011989">
    <property type="entry name" value="ARM-like"/>
</dbReference>
<feature type="compositionally biased region" description="Basic residues" evidence="12">
    <location>
        <begin position="64"/>
        <end position="78"/>
    </location>
</feature>
<evidence type="ECO:0000313" key="16">
    <source>
        <dbReference type="Proteomes" id="UP001152797"/>
    </source>
</evidence>
<dbReference type="EMBL" id="CAMXCT030001374">
    <property type="protein sequence ID" value="CAL4776794.1"/>
    <property type="molecule type" value="Genomic_DNA"/>
</dbReference>
<dbReference type="Pfam" id="PF01602">
    <property type="entry name" value="Adaptin_N"/>
    <property type="match status" value="1"/>
</dbReference>
<sequence>MGPTGFQREDEARHGLHLRSKKKKRGGAKHKKKVGRRSGVAKRLHKVAHAAGSAYSRPRAGSQKAHKKGKKKKLKKKVYSWSISRKSRNQTKRASNGNGWNLNQMAGAFAILMAFPVLKESEEVVAVTSEAIQDAISTTVETYQEIVTEGGNQLKMLIAAAGIALQVMMTWYLSSKVLNFWCRYGHGNTDKAHLVELRGEVTLWDVAGTKGLHRVRIAGRQAGCACRTFLSKGSCPHTQAALAALTALPSRPEQPVAVRRGQAALGQAGSVASFSGCFQGLVGKAKQLTVSAASAYPTAQEAARSSERDDGAFKRKVIRESLSLDTGLVEERPEQSLLALPEHAHHSGDGDQAKVVFLKDGEVFEWITINFSKLGKGSKACIRAYSFDQPDVVEAVRSAASRGCDTYLVCDRSQASGKTKQQLQVLKELRSVGTKVKLASGLGVNQAYRSDGRSVRVGSRLQGLHHAKSVMIWCHPGDKVDMLVGSCNFTTSSKANKEASIGISVNFGTELVRRWESAFEEAFENGSNIDQFETEQGFDRRRVGTASSDFLTESDQTTATEVVMFLRELIANYTDMRMPILQRLAECIGDVSQSRVLRGCLWLFGEYCEDQALIESVIQSVLTSLRPLPLVLDDGSQKEKKETGPGEKKKEKKAPKITTKTVVLADGTYGTQNVYEGDEGEEEEEASEEKGKADVKKTAFRTLLLGGDFLLSAMVGVSLTKLCLKLKNLPVTLRNEVLLVIVNILKLVKNHVCGGEKCDSAVRLSQCIRAFAVLGKSQLPPAQLAAAQLTQSDWSGSQGRAQLAKVLELASQNAEWALGQEEEVQEKSVSPDECIVFRQLRERKGGAGPAGGMDDDEDYNAARGATIAQAAADGALFAERLAKVQQMTGLADPVYVEAFLQVHSFDLMLELLVVNRTNETLQNVLVELSTQGDLKIVDRPSAVTLSAGQQMTLHASIKVASTETGIIFGYVTFEKKSAADKECSVLNELHVDILDYIERSWINELAFRTMWSEFEWENKVNINTSITEVGTFLEHIMRNTNMSIVGRSYKKTGDKNQKKGKLTAEDVQEMLRDAVGIKKLIDTSSFVAVNLYAKSIFGEDALANISIEKLPDGKLTGSCRIRSRTQGIALSLGDRITIVQRGVQVSKE</sequence>
<dbReference type="InterPro" id="IPR002553">
    <property type="entry name" value="Clathrin/coatomer_adapt-like_N"/>
</dbReference>
<dbReference type="InterPro" id="IPR016460">
    <property type="entry name" value="COPB1"/>
</dbReference>
<feature type="compositionally biased region" description="Acidic residues" evidence="12">
    <location>
        <begin position="676"/>
        <end position="687"/>
    </location>
</feature>
<evidence type="ECO:0000259" key="13">
    <source>
        <dbReference type="PROSITE" id="PS50966"/>
    </source>
</evidence>
<keyword evidence="4" id="KW-0963">Cytoplasm</keyword>
<evidence type="ECO:0000256" key="5">
    <source>
        <dbReference type="ARBA" id="ARBA00022737"/>
    </source>
</evidence>
<dbReference type="InterPro" id="IPR016024">
    <property type="entry name" value="ARM-type_fold"/>
</dbReference>